<feature type="region of interest" description="Disordered" evidence="1">
    <location>
        <begin position="1"/>
        <end position="23"/>
    </location>
</feature>
<evidence type="ECO:0000256" key="1">
    <source>
        <dbReference type="SAM" id="MobiDB-lite"/>
    </source>
</evidence>
<accession>A0A0A9B489</accession>
<dbReference type="EMBL" id="GBRH01241900">
    <property type="protein sequence ID" value="JAD55995.1"/>
    <property type="molecule type" value="Transcribed_RNA"/>
</dbReference>
<dbReference type="AlphaFoldDB" id="A0A0A9B489"/>
<proteinExistence type="predicted"/>
<reference evidence="2" key="2">
    <citation type="journal article" date="2015" name="Data Brief">
        <title>Shoot transcriptome of the giant reed, Arundo donax.</title>
        <authorList>
            <person name="Barrero R.A."/>
            <person name="Guerrero F.D."/>
            <person name="Moolhuijzen P."/>
            <person name="Goolsby J.A."/>
            <person name="Tidwell J."/>
            <person name="Bellgard S.E."/>
            <person name="Bellgard M.I."/>
        </authorList>
    </citation>
    <scope>NUCLEOTIDE SEQUENCE</scope>
    <source>
        <tissue evidence="2">Shoot tissue taken approximately 20 cm above the soil surface</tissue>
    </source>
</reference>
<reference evidence="2" key="1">
    <citation type="submission" date="2014-09" db="EMBL/GenBank/DDBJ databases">
        <authorList>
            <person name="Magalhaes I.L.F."/>
            <person name="Oliveira U."/>
            <person name="Santos F.R."/>
            <person name="Vidigal T.H.D.A."/>
            <person name="Brescovit A.D."/>
            <person name="Santos A.J."/>
        </authorList>
    </citation>
    <scope>NUCLEOTIDE SEQUENCE</scope>
    <source>
        <tissue evidence="2">Shoot tissue taken approximately 20 cm above the soil surface</tissue>
    </source>
</reference>
<organism evidence="2">
    <name type="scientific">Arundo donax</name>
    <name type="common">Giant reed</name>
    <name type="synonym">Donax arundinaceus</name>
    <dbReference type="NCBI Taxonomy" id="35708"/>
    <lineage>
        <taxon>Eukaryota</taxon>
        <taxon>Viridiplantae</taxon>
        <taxon>Streptophyta</taxon>
        <taxon>Embryophyta</taxon>
        <taxon>Tracheophyta</taxon>
        <taxon>Spermatophyta</taxon>
        <taxon>Magnoliopsida</taxon>
        <taxon>Liliopsida</taxon>
        <taxon>Poales</taxon>
        <taxon>Poaceae</taxon>
        <taxon>PACMAD clade</taxon>
        <taxon>Arundinoideae</taxon>
        <taxon>Arundineae</taxon>
        <taxon>Arundo</taxon>
    </lineage>
</organism>
<sequence>MAASAGEETASRGGTPTRCGRRR</sequence>
<feature type="compositionally biased region" description="Low complexity" evidence="1">
    <location>
        <begin position="12"/>
        <end position="23"/>
    </location>
</feature>
<evidence type="ECO:0000313" key="2">
    <source>
        <dbReference type="EMBL" id="JAD55995.1"/>
    </source>
</evidence>
<protein>
    <submittedName>
        <fullName evidence="2">Uncharacterized protein</fullName>
    </submittedName>
</protein>
<name>A0A0A9B489_ARUDO</name>